<accession>E1F6X4</accession>
<comment type="caution">
    <text evidence="2">The sequence shown here is derived from an EMBL/GenBank/DDBJ whole genome shotgun (WGS) entry which is preliminary data.</text>
</comment>
<dbReference type="VEuPathDB" id="GiardiaDB:GLP15_2175"/>
<keyword evidence="1" id="KW-0175">Coiled coil</keyword>
<gene>
    <name evidence="2" type="ORF">GLP15_2175</name>
</gene>
<dbReference type="AlphaFoldDB" id="E1F6X4"/>
<sequence>MRALDSYICEETLKTIQAREARAQQSLKAATAKYVEYTEKFRTDASAAIDQQLEEYKAERDYLNEQANEEYLEAVKNELPDEQTKEAIYSSGSNAQYSDNLIAIYETTPALPVRAMNSLYPSKRITQESGWDRFTNSVKKGWHYFVKWFKETGWRLLLQISIDCILAFVPGIGQMLSMVISTGTSVLLDLLESAKTSAERVALQRAINEGKSRGLDAYDEMFMWRSVIIILMVTIADVEGLTIDGNQLKALMATRDDFMRYMQDDEFVKDMWKSESKAIKLLAGEDPTTHEPDFQYYPEDVDACRSVALELLSEGHMRGFIASIPNNLKSFKQILR</sequence>
<evidence type="ECO:0000256" key="1">
    <source>
        <dbReference type="SAM" id="Coils"/>
    </source>
</evidence>
<organism evidence="2 3">
    <name type="scientific">Giardia intestinalis (strain P15)</name>
    <name type="common">Giardia lamblia</name>
    <dbReference type="NCBI Taxonomy" id="658858"/>
    <lineage>
        <taxon>Eukaryota</taxon>
        <taxon>Metamonada</taxon>
        <taxon>Diplomonadida</taxon>
        <taxon>Hexamitidae</taxon>
        <taxon>Giardiinae</taxon>
        <taxon>Giardia</taxon>
    </lineage>
</organism>
<dbReference type="Proteomes" id="UP000008974">
    <property type="component" value="Unassembled WGS sequence"/>
</dbReference>
<dbReference type="EMBL" id="ACVC01000209">
    <property type="protein sequence ID" value="EFO61796.1"/>
    <property type="molecule type" value="Genomic_DNA"/>
</dbReference>
<evidence type="ECO:0000313" key="2">
    <source>
        <dbReference type="EMBL" id="EFO61796.1"/>
    </source>
</evidence>
<protein>
    <submittedName>
        <fullName evidence="2">Uncharacterized protein</fullName>
    </submittedName>
</protein>
<proteinExistence type="predicted"/>
<reference evidence="2 3" key="1">
    <citation type="journal article" date="2010" name="BMC Genomics">
        <title>Genome analysis and comparative genomics of a Giardia intestinalis assemblage E isolate.</title>
        <authorList>
            <person name="Jerlstrom-Hultqvist J."/>
            <person name="Franzen O."/>
            <person name="Ankarklev J."/>
            <person name="Xu F."/>
            <person name="Nohynkova E."/>
            <person name="Andersson J.O."/>
            <person name="Svard S.G."/>
            <person name="Andersson B."/>
        </authorList>
    </citation>
    <scope>NUCLEOTIDE SEQUENCE [LARGE SCALE GENOMIC DNA]</scope>
    <source>
        <strain evidence="2 3">P15</strain>
    </source>
</reference>
<name>E1F6X4_GIAIA</name>
<evidence type="ECO:0000313" key="3">
    <source>
        <dbReference type="Proteomes" id="UP000008974"/>
    </source>
</evidence>
<feature type="coiled-coil region" evidence="1">
    <location>
        <begin position="13"/>
        <end position="73"/>
    </location>
</feature>